<dbReference type="AlphaFoldDB" id="A0A9W9DF04"/>
<reference evidence="6" key="1">
    <citation type="submission" date="2022-08" db="EMBL/GenBank/DDBJ databases">
        <title>A Global Phylogenomic Analysis of the Shiitake Genus Lentinula.</title>
        <authorList>
            <consortium name="DOE Joint Genome Institute"/>
            <person name="Sierra-Patev S."/>
            <person name="Min B."/>
            <person name="Naranjo-Ortiz M."/>
            <person name="Looney B."/>
            <person name="Konkel Z."/>
            <person name="Slot J.C."/>
            <person name="Sakamoto Y."/>
            <person name="Steenwyk J.L."/>
            <person name="Rokas A."/>
            <person name="Carro J."/>
            <person name="Camarero S."/>
            <person name="Ferreira P."/>
            <person name="Molpeceres G."/>
            <person name="Ruiz-Duenas F.J."/>
            <person name="Serrano A."/>
            <person name="Henrissat B."/>
            <person name="Drula E."/>
            <person name="Hughes K.W."/>
            <person name="Mata J.L."/>
            <person name="Ishikawa N.K."/>
            <person name="Vargas-Isla R."/>
            <person name="Ushijima S."/>
            <person name="Smith C.A."/>
            <person name="Ahrendt S."/>
            <person name="Andreopoulos W."/>
            <person name="He G."/>
            <person name="Labutti K."/>
            <person name="Lipzen A."/>
            <person name="Ng V."/>
            <person name="Riley R."/>
            <person name="Sandor L."/>
            <person name="Barry K."/>
            <person name="Martinez A.T."/>
            <person name="Xiao Y."/>
            <person name="Gibbons J.G."/>
            <person name="Terashima K."/>
            <person name="Grigoriev I.V."/>
            <person name="Hibbett D.S."/>
        </authorList>
    </citation>
    <scope>NUCLEOTIDE SEQUENCE</scope>
    <source>
        <strain evidence="6">JLM2183</strain>
    </source>
</reference>
<evidence type="ECO:0000256" key="3">
    <source>
        <dbReference type="ARBA" id="ARBA00022989"/>
    </source>
</evidence>
<sequence>MGSYLKILFLAGGAISYYISFTPPNMTRNGNVSMEVHKHTFFDKVVLNLSIFTKMMVTLSFLCEILVDAIAIIHQSMDSWSVKIVCPSETANLNFLLHLFPEFQVGAILMLAGAALRLWCFKVMGRNFTFQVAIKTDHYLVMHGPYSYCRHPSYSGGFIQIMGLIIMHFSRGGWNRECGIMLTKAGWAITLYLGLAIYSFWSWIKRAEYEDSILQQKFAGDWKNYRHNVPYKFVPRLW</sequence>
<keyword evidence="5" id="KW-0808">Transferase</keyword>
<keyword evidence="5" id="KW-0949">S-adenosyl-L-methionine</keyword>
<keyword evidence="5" id="KW-0256">Endoplasmic reticulum</keyword>
<accession>A0A9W9DF04</accession>
<feature type="transmembrane region" description="Helical" evidence="5">
    <location>
        <begin position="185"/>
        <end position="204"/>
    </location>
</feature>
<name>A0A9W9DF04_9AGAR</name>
<dbReference type="PANTHER" id="PTHR12714">
    <property type="entry name" value="PROTEIN-S ISOPRENYLCYSTEINE O-METHYLTRANSFERASE"/>
    <property type="match status" value="1"/>
</dbReference>
<keyword evidence="7" id="KW-1185">Reference proteome</keyword>
<evidence type="ECO:0000256" key="5">
    <source>
        <dbReference type="RuleBase" id="RU362022"/>
    </source>
</evidence>
<protein>
    <recommendedName>
        <fullName evidence="5">Protein-S-isoprenylcysteine O-methyltransferase</fullName>
        <ecNumber evidence="5">2.1.1.100</ecNumber>
    </recommendedName>
</protein>
<dbReference type="OrthoDB" id="422086at2759"/>
<dbReference type="GO" id="GO:0005789">
    <property type="term" value="C:endoplasmic reticulum membrane"/>
    <property type="evidence" value="ECO:0007669"/>
    <property type="project" value="UniProtKB-SubCell"/>
</dbReference>
<keyword evidence="5" id="KW-0489">Methyltransferase</keyword>
<dbReference type="GO" id="GO:0004671">
    <property type="term" value="F:protein C-terminal S-isoprenylcysteine carboxyl O-methyltransferase activity"/>
    <property type="evidence" value="ECO:0007669"/>
    <property type="project" value="UniProtKB-EC"/>
</dbReference>
<comment type="caution">
    <text evidence="6">The sequence shown here is derived from an EMBL/GenBank/DDBJ whole genome shotgun (WGS) entry which is preliminary data.</text>
</comment>
<comment type="similarity">
    <text evidence="5">Belongs to the class VI-like SAM-binding methyltransferase superfamily. Isoprenylcysteine carboxyl methyltransferase family.</text>
</comment>
<dbReference type="Gene3D" id="1.20.120.1630">
    <property type="match status" value="1"/>
</dbReference>
<dbReference type="EMBL" id="JAOTPV010000055">
    <property type="protein sequence ID" value="KAJ4466297.1"/>
    <property type="molecule type" value="Genomic_DNA"/>
</dbReference>
<dbReference type="Proteomes" id="UP001150266">
    <property type="component" value="Unassembled WGS sequence"/>
</dbReference>
<feature type="transmembrane region" description="Helical" evidence="5">
    <location>
        <begin position="45"/>
        <end position="73"/>
    </location>
</feature>
<dbReference type="GO" id="GO:0032259">
    <property type="term" value="P:methylation"/>
    <property type="evidence" value="ECO:0007669"/>
    <property type="project" value="UniProtKB-KW"/>
</dbReference>
<dbReference type="InterPro" id="IPR007269">
    <property type="entry name" value="ICMT_MeTrfase"/>
</dbReference>
<dbReference type="EC" id="2.1.1.100" evidence="5"/>
<evidence type="ECO:0000256" key="4">
    <source>
        <dbReference type="ARBA" id="ARBA00023136"/>
    </source>
</evidence>
<dbReference type="Pfam" id="PF04140">
    <property type="entry name" value="ICMT"/>
    <property type="match status" value="1"/>
</dbReference>
<proteinExistence type="inferred from homology"/>
<organism evidence="6 7">
    <name type="scientific">Lentinula aciculospora</name>
    <dbReference type="NCBI Taxonomy" id="153920"/>
    <lineage>
        <taxon>Eukaryota</taxon>
        <taxon>Fungi</taxon>
        <taxon>Dikarya</taxon>
        <taxon>Basidiomycota</taxon>
        <taxon>Agaricomycotina</taxon>
        <taxon>Agaricomycetes</taxon>
        <taxon>Agaricomycetidae</taxon>
        <taxon>Agaricales</taxon>
        <taxon>Marasmiineae</taxon>
        <taxon>Omphalotaceae</taxon>
        <taxon>Lentinula</taxon>
    </lineage>
</organism>
<feature type="transmembrane region" description="Helical" evidence="5">
    <location>
        <begin position="103"/>
        <end position="120"/>
    </location>
</feature>
<keyword evidence="2 5" id="KW-0812">Transmembrane</keyword>
<evidence type="ECO:0000313" key="6">
    <source>
        <dbReference type="EMBL" id="KAJ4466297.1"/>
    </source>
</evidence>
<evidence type="ECO:0000313" key="7">
    <source>
        <dbReference type="Proteomes" id="UP001150266"/>
    </source>
</evidence>
<gene>
    <name evidence="6" type="ORF">J3R30DRAFT_3589640</name>
</gene>
<evidence type="ECO:0000256" key="1">
    <source>
        <dbReference type="ARBA" id="ARBA00004141"/>
    </source>
</evidence>
<evidence type="ECO:0000256" key="2">
    <source>
        <dbReference type="ARBA" id="ARBA00022692"/>
    </source>
</evidence>
<keyword evidence="4 5" id="KW-0472">Membrane</keyword>
<comment type="catalytic activity">
    <reaction evidence="5">
        <text>[protein]-C-terminal S-[(2E,6E)-farnesyl]-L-cysteine + S-adenosyl-L-methionine = [protein]-C-terminal S-[(2E,6E)-farnesyl]-L-cysteine methyl ester + S-adenosyl-L-homocysteine</text>
        <dbReference type="Rhea" id="RHEA:21672"/>
        <dbReference type="Rhea" id="RHEA-COMP:12125"/>
        <dbReference type="Rhea" id="RHEA-COMP:12126"/>
        <dbReference type="ChEBI" id="CHEBI:57856"/>
        <dbReference type="ChEBI" id="CHEBI:59789"/>
        <dbReference type="ChEBI" id="CHEBI:90510"/>
        <dbReference type="ChEBI" id="CHEBI:90511"/>
        <dbReference type="EC" id="2.1.1.100"/>
    </reaction>
</comment>
<dbReference type="PANTHER" id="PTHR12714:SF9">
    <property type="entry name" value="PROTEIN-S-ISOPRENYLCYSTEINE O-METHYLTRANSFERASE"/>
    <property type="match status" value="1"/>
</dbReference>
<comment type="subcellular location">
    <subcellularLocation>
        <location evidence="5">Endoplasmic reticulum membrane</location>
        <topology evidence="5">Multi-pass membrane protein</topology>
    </subcellularLocation>
    <subcellularLocation>
        <location evidence="1">Membrane</location>
        <topology evidence="1">Multi-pass membrane protein</topology>
    </subcellularLocation>
</comment>
<feature type="transmembrane region" description="Helical" evidence="5">
    <location>
        <begin position="6"/>
        <end position="24"/>
    </location>
</feature>
<keyword evidence="3 5" id="KW-1133">Transmembrane helix</keyword>